<dbReference type="PANTHER" id="PTHR11913">
    <property type="entry name" value="COFILIN-RELATED"/>
    <property type="match status" value="1"/>
</dbReference>
<sequence length="147" mass="16635">MINELSSLRGASTSTQKAEPSVECKGANKKLREDKLHYIIYKLSDDKTSIQVDVEGTTVIYDTFLNDLPPNECRWAVYGIDSSRHRRQSTAYLIFFTWTPSGASAKSKMDYAANTDVVKGTWKRIDVAIECSSVEEIGYRKLMEHLC</sequence>
<comment type="similarity">
    <text evidence="2">Belongs to the actin-binding proteins ADF family.</text>
</comment>
<evidence type="ECO:0000256" key="1">
    <source>
        <dbReference type="ARBA" id="ARBA00004109"/>
    </source>
</evidence>
<dbReference type="AlphaFoldDB" id="A0A9P3H4Q2"/>
<dbReference type="Pfam" id="PF00241">
    <property type="entry name" value="Cofilin_ADF"/>
    <property type="match status" value="1"/>
</dbReference>
<dbReference type="Gene3D" id="3.40.20.10">
    <property type="entry name" value="Severin"/>
    <property type="match status" value="1"/>
</dbReference>
<keyword evidence="9" id="KW-1185">Reference proteome</keyword>
<evidence type="ECO:0000259" key="7">
    <source>
        <dbReference type="PROSITE" id="PS51263"/>
    </source>
</evidence>
<name>A0A9P3H4Q2_9FUNG</name>
<accession>A0A9P3H4Q2</accession>
<keyword evidence="4" id="KW-0009">Actin-binding</keyword>
<dbReference type="InterPro" id="IPR002108">
    <property type="entry name" value="ADF-H"/>
</dbReference>
<feature type="domain" description="ADF-H" evidence="7">
    <location>
        <begin position="14"/>
        <end position="147"/>
    </location>
</feature>
<evidence type="ECO:0000256" key="5">
    <source>
        <dbReference type="ARBA" id="ARBA00032427"/>
    </source>
</evidence>
<feature type="region of interest" description="Disordered" evidence="6">
    <location>
        <begin position="1"/>
        <end position="25"/>
    </location>
</feature>
<dbReference type="InterPro" id="IPR029006">
    <property type="entry name" value="ADF-H/Gelsolin-like_dom_sf"/>
</dbReference>
<proteinExistence type="inferred from homology"/>
<comment type="subcellular location">
    <subcellularLocation>
        <location evidence="1">Nucleus matrix</location>
    </subcellularLocation>
</comment>
<dbReference type="EMBL" id="BQFW01000003">
    <property type="protein sequence ID" value="GJJ70079.1"/>
    <property type="molecule type" value="Genomic_DNA"/>
</dbReference>
<evidence type="ECO:0000256" key="2">
    <source>
        <dbReference type="ARBA" id="ARBA00006844"/>
    </source>
</evidence>
<dbReference type="GO" id="GO:0016363">
    <property type="term" value="C:nuclear matrix"/>
    <property type="evidence" value="ECO:0007669"/>
    <property type="project" value="UniProtKB-SubCell"/>
</dbReference>
<comment type="caution">
    <text evidence="8">The sequence shown here is derived from an EMBL/GenBank/DDBJ whole genome shotgun (WGS) entry which is preliminary data.</text>
</comment>
<evidence type="ECO:0000313" key="8">
    <source>
        <dbReference type="EMBL" id="GJJ70079.1"/>
    </source>
</evidence>
<dbReference type="OrthoDB" id="10249245at2759"/>
<dbReference type="Proteomes" id="UP000827284">
    <property type="component" value="Unassembled WGS sequence"/>
</dbReference>
<evidence type="ECO:0000256" key="6">
    <source>
        <dbReference type="SAM" id="MobiDB-lite"/>
    </source>
</evidence>
<dbReference type="SMART" id="SM00102">
    <property type="entry name" value="ADF"/>
    <property type="match status" value="1"/>
</dbReference>
<protein>
    <recommendedName>
        <fullName evidence="3">Cofilin</fullName>
    </recommendedName>
    <alternativeName>
        <fullName evidence="5">Actin-depolymerizing factor 1</fullName>
    </alternativeName>
</protein>
<feature type="compositionally biased region" description="Polar residues" evidence="6">
    <location>
        <begin position="1"/>
        <end position="18"/>
    </location>
</feature>
<evidence type="ECO:0000256" key="4">
    <source>
        <dbReference type="ARBA" id="ARBA00023203"/>
    </source>
</evidence>
<evidence type="ECO:0000313" key="9">
    <source>
        <dbReference type="Proteomes" id="UP000827284"/>
    </source>
</evidence>
<reference evidence="8" key="2">
    <citation type="journal article" date="2022" name="Microbiol. Resour. Announc.">
        <title>Whole-Genome Sequence of Entomortierella parvispora E1425, a Mucoromycotan Fungus Associated with Burkholderiaceae-Related Endosymbiotic Bacteria.</title>
        <authorList>
            <person name="Herlambang A."/>
            <person name="Guo Y."/>
            <person name="Takashima Y."/>
            <person name="Narisawa K."/>
            <person name="Ohta H."/>
            <person name="Nishizawa T."/>
        </authorList>
    </citation>
    <scope>NUCLEOTIDE SEQUENCE</scope>
    <source>
        <strain evidence="8">E1425</strain>
    </source>
</reference>
<gene>
    <name evidence="8" type="ORF">EMPS_02428</name>
</gene>
<dbReference type="GO" id="GO:0015629">
    <property type="term" value="C:actin cytoskeleton"/>
    <property type="evidence" value="ECO:0007669"/>
    <property type="project" value="InterPro"/>
</dbReference>
<dbReference type="SUPFAM" id="SSF55753">
    <property type="entry name" value="Actin depolymerizing proteins"/>
    <property type="match status" value="1"/>
</dbReference>
<organism evidence="8 9">
    <name type="scientific">Entomortierella parvispora</name>
    <dbReference type="NCBI Taxonomy" id="205924"/>
    <lineage>
        <taxon>Eukaryota</taxon>
        <taxon>Fungi</taxon>
        <taxon>Fungi incertae sedis</taxon>
        <taxon>Mucoromycota</taxon>
        <taxon>Mortierellomycotina</taxon>
        <taxon>Mortierellomycetes</taxon>
        <taxon>Mortierellales</taxon>
        <taxon>Mortierellaceae</taxon>
        <taxon>Entomortierella</taxon>
    </lineage>
</organism>
<reference evidence="8" key="1">
    <citation type="submission" date="2021-11" db="EMBL/GenBank/DDBJ databases">
        <authorList>
            <person name="Herlambang A."/>
            <person name="Guo Y."/>
            <person name="Takashima Y."/>
            <person name="Nishizawa T."/>
        </authorList>
    </citation>
    <scope>NUCLEOTIDE SEQUENCE</scope>
    <source>
        <strain evidence="8">E1425</strain>
    </source>
</reference>
<dbReference type="GO" id="GO:0003779">
    <property type="term" value="F:actin binding"/>
    <property type="evidence" value="ECO:0007669"/>
    <property type="project" value="UniProtKB-KW"/>
</dbReference>
<dbReference type="GO" id="GO:0030042">
    <property type="term" value="P:actin filament depolymerization"/>
    <property type="evidence" value="ECO:0007669"/>
    <property type="project" value="InterPro"/>
</dbReference>
<evidence type="ECO:0000256" key="3">
    <source>
        <dbReference type="ARBA" id="ARBA00015630"/>
    </source>
</evidence>
<dbReference type="InterPro" id="IPR017904">
    <property type="entry name" value="ADF/Cofilin"/>
</dbReference>
<dbReference type="PROSITE" id="PS51263">
    <property type="entry name" value="ADF_H"/>
    <property type="match status" value="1"/>
</dbReference>